<dbReference type="Pfam" id="PF00440">
    <property type="entry name" value="TetR_N"/>
    <property type="match status" value="1"/>
</dbReference>
<feature type="domain" description="HTH tetR-type" evidence="3">
    <location>
        <begin position="15"/>
        <end position="75"/>
    </location>
</feature>
<keyword evidence="5" id="KW-1185">Reference proteome</keyword>
<dbReference type="InterPro" id="IPR009057">
    <property type="entry name" value="Homeodomain-like_sf"/>
</dbReference>
<evidence type="ECO:0000256" key="2">
    <source>
        <dbReference type="PROSITE-ProRule" id="PRU00335"/>
    </source>
</evidence>
<dbReference type="Gene3D" id="1.10.357.10">
    <property type="entry name" value="Tetracycline Repressor, domain 2"/>
    <property type="match status" value="1"/>
</dbReference>
<protein>
    <recommendedName>
        <fullName evidence="3">HTH tetR-type domain-containing protein</fullName>
    </recommendedName>
</protein>
<sequence>MVSSGTRGRVRKEPEERRAEILSTAATIALEDGLERITLRAVAERLDVRPGLISHYFPAAEDLVIAAFELAIAGERDEMFAASGTALERIAGIVHRIESRSADDLARLWLNARHLSRFSEPLTRAVEAQEAHDRDELIALIDQGVAEGSFVAPDPLTACIRIFMAIDGFGGYVNDRGPFVGEAFTGFVSDVVAWSLGFERAELDAAVARLA</sequence>
<dbReference type="InterPro" id="IPR001647">
    <property type="entry name" value="HTH_TetR"/>
</dbReference>
<gene>
    <name evidence="4" type="ORF">GCM10009768_15540</name>
</gene>
<evidence type="ECO:0000259" key="3">
    <source>
        <dbReference type="PROSITE" id="PS50977"/>
    </source>
</evidence>
<feature type="DNA-binding region" description="H-T-H motif" evidence="2">
    <location>
        <begin position="38"/>
        <end position="57"/>
    </location>
</feature>
<dbReference type="RefSeq" id="WP_046454194.1">
    <property type="nucleotide sequence ID" value="NZ_BAAAOB010000001.1"/>
</dbReference>
<proteinExistence type="predicted"/>
<dbReference type="SUPFAM" id="SSF48498">
    <property type="entry name" value="Tetracyclin repressor-like, C-terminal domain"/>
    <property type="match status" value="1"/>
</dbReference>
<accession>A0ABN2LH69</accession>
<dbReference type="EMBL" id="BAAAOB010000001">
    <property type="protein sequence ID" value="GAA1787449.1"/>
    <property type="molecule type" value="Genomic_DNA"/>
</dbReference>
<reference evidence="4 5" key="1">
    <citation type="journal article" date="2019" name="Int. J. Syst. Evol. Microbiol.">
        <title>The Global Catalogue of Microorganisms (GCM) 10K type strain sequencing project: providing services to taxonomists for standard genome sequencing and annotation.</title>
        <authorList>
            <consortium name="The Broad Institute Genomics Platform"/>
            <consortium name="The Broad Institute Genome Sequencing Center for Infectious Disease"/>
            <person name="Wu L."/>
            <person name="Ma J."/>
        </authorList>
    </citation>
    <scope>NUCLEOTIDE SEQUENCE [LARGE SCALE GENOMIC DNA]</scope>
    <source>
        <strain evidence="4 5">JCM 14736</strain>
    </source>
</reference>
<evidence type="ECO:0000313" key="5">
    <source>
        <dbReference type="Proteomes" id="UP001500851"/>
    </source>
</evidence>
<dbReference type="Proteomes" id="UP001500851">
    <property type="component" value="Unassembled WGS sequence"/>
</dbReference>
<evidence type="ECO:0000256" key="1">
    <source>
        <dbReference type="ARBA" id="ARBA00023125"/>
    </source>
</evidence>
<dbReference type="PANTHER" id="PTHR30055">
    <property type="entry name" value="HTH-TYPE TRANSCRIPTIONAL REGULATOR RUTR"/>
    <property type="match status" value="1"/>
</dbReference>
<comment type="caution">
    <text evidence="4">The sequence shown here is derived from an EMBL/GenBank/DDBJ whole genome shotgun (WGS) entry which is preliminary data.</text>
</comment>
<keyword evidence="1 2" id="KW-0238">DNA-binding</keyword>
<dbReference type="SUPFAM" id="SSF46689">
    <property type="entry name" value="Homeodomain-like"/>
    <property type="match status" value="1"/>
</dbReference>
<dbReference type="PROSITE" id="PS50977">
    <property type="entry name" value="HTH_TETR_2"/>
    <property type="match status" value="1"/>
</dbReference>
<organism evidence="4 5">
    <name type="scientific">Leucobacter iarius</name>
    <dbReference type="NCBI Taxonomy" id="333963"/>
    <lineage>
        <taxon>Bacteria</taxon>
        <taxon>Bacillati</taxon>
        <taxon>Actinomycetota</taxon>
        <taxon>Actinomycetes</taxon>
        <taxon>Micrococcales</taxon>
        <taxon>Microbacteriaceae</taxon>
        <taxon>Leucobacter</taxon>
    </lineage>
</organism>
<evidence type="ECO:0000313" key="4">
    <source>
        <dbReference type="EMBL" id="GAA1787449.1"/>
    </source>
</evidence>
<name>A0ABN2LH69_9MICO</name>
<dbReference type="InterPro" id="IPR050109">
    <property type="entry name" value="HTH-type_TetR-like_transc_reg"/>
</dbReference>
<dbReference type="InterPro" id="IPR036271">
    <property type="entry name" value="Tet_transcr_reg_TetR-rel_C_sf"/>
</dbReference>